<organism evidence="2 3">
    <name type="scientific">Novosphingobium beihaiensis</name>
    <dbReference type="NCBI Taxonomy" id="2930389"/>
    <lineage>
        <taxon>Bacteria</taxon>
        <taxon>Pseudomonadati</taxon>
        <taxon>Pseudomonadota</taxon>
        <taxon>Alphaproteobacteria</taxon>
        <taxon>Sphingomonadales</taxon>
        <taxon>Sphingomonadaceae</taxon>
        <taxon>Novosphingobium</taxon>
    </lineage>
</organism>
<keyword evidence="3" id="KW-1185">Reference proteome</keyword>
<dbReference type="Proteomes" id="UP001202281">
    <property type="component" value="Unassembled WGS sequence"/>
</dbReference>
<evidence type="ECO:0000313" key="2">
    <source>
        <dbReference type="EMBL" id="MCJ2187864.1"/>
    </source>
</evidence>
<protein>
    <submittedName>
        <fullName evidence="2">Class I SAM-dependent methyltransferase</fullName>
    </submittedName>
</protein>
<dbReference type="GO" id="GO:0008168">
    <property type="term" value="F:methyltransferase activity"/>
    <property type="evidence" value="ECO:0007669"/>
    <property type="project" value="UniProtKB-KW"/>
</dbReference>
<keyword evidence="2" id="KW-0808">Transferase</keyword>
<dbReference type="Gene3D" id="3.40.50.150">
    <property type="entry name" value="Vaccinia Virus protein VP39"/>
    <property type="match status" value="1"/>
</dbReference>
<dbReference type="RefSeq" id="WP_243921978.1">
    <property type="nucleotide sequence ID" value="NZ_JALHLG010000020.1"/>
</dbReference>
<dbReference type="PANTHER" id="PTHR43591:SF24">
    <property type="entry name" value="2-METHOXY-6-POLYPRENYL-1,4-BENZOQUINOL METHYLASE, MITOCHONDRIAL"/>
    <property type="match status" value="1"/>
</dbReference>
<proteinExistence type="predicted"/>
<comment type="caution">
    <text evidence="2">The sequence shown here is derived from an EMBL/GenBank/DDBJ whole genome shotgun (WGS) entry which is preliminary data.</text>
</comment>
<evidence type="ECO:0000259" key="1">
    <source>
        <dbReference type="Pfam" id="PF13649"/>
    </source>
</evidence>
<dbReference type="SUPFAM" id="SSF53335">
    <property type="entry name" value="S-adenosyl-L-methionine-dependent methyltransferases"/>
    <property type="match status" value="1"/>
</dbReference>
<dbReference type="Pfam" id="PF13649">
    <property type="entry name" value="Methyltransf_25"/>
    <property type="match status" value="1"/>
</dbReference>
<feature type="domain" description="Methyltransferase" evidence="1">
    <location>
        <begin position="51"/>
        <end position="141"/>
    </location>
</feature>
<dbReference type="CDD" id="cd02440">
    <property type="entry name" value="AdoMet_MTases"/>
    <property type="match status" value="1"/>
</dbReference>
<dbReference type="PANTHER" id="PTHR43591">
    <property type="entry name" value="METHYLTRANSFERASE"/>
    <property type="match status" value="1"/>
</dbReference>
<reference evidence="2 3" key="1">
    <citation type="submission" date="2022-04" db="EMBL/GenBank/DDBJ databases">
        <title>Identification of a novel bacterium isolated from mangrove sediments.</title>
        <authorList>
            <person name="Pan X."/>
        </authorList>
    </citation>
    <scope>NUCLEOTIDE SEQUENCE [LARGE SCALE GENOMIC DNA]</scope>
    <source>
        <strain evidence="2 3">B2638</strain>
    </source>
</reference>
<keyword evidence="2" id="KW-0489">Methyltransferase</keyword>
<sequence>MTSAPANLLRPDWNTTAGDGWVAAQSAMEAMLKPFSQALCGQLEDMPDASVLDVGCGTGATTFDIQDQMSPGGRCTGIDISAAMLGAARERAAREDSPARFIEADAQNHDFGEARFEAIVSRFGVMFFADPVAAFANLRSACTAHSPLHMVTWRPASENPFMAVARETALPLLPPEVAQLDKPTGQFAFADRNYVADLLAQSGWSNIVIEECNAACAFPAAALHTYAARMGPVARLMPQMDESLRETVTAAVHEAYLPYVQGDEVRFDAACWMISAKA</sequence>
<name>A0ABT0BS48_9SPHN</name>
<accession>A0ABT0BS48</accession>
<dbReference type="EMBL" id="JALHLG010000020">
    <property type="protein sequence ID" value="MCJ2187864.1"/>
    <property type="molecule type" value="Genomic_DNA"/>
</dbReference>
<evidence type="ECO:0000313" key="3">
    <source>
        <dbReference type="Proteomes" id="UP001202281"/>
    </source>
</evidence>
<dbReference type="GO" id="GO:0032259">
    <property type="term" value="P:methylation"/>
    <property type="evidence" value="ECO:0007669"/>
    <property type="project" value="UniProtKB-KW"/>
</dbReference>
<gene>
    <name evidence="2" type="ORF">MTR66_13690</name>
</gene>
<dbReference type="InterPro" id="IPR029063">
    <property type="entry name" value="SAM-dependent_MTases_sf"/>
</dbReference>
<dbReference type="InterPro" id="IPR041698">
    <property type="entry name" value="Methyltransf_25"/>
</dbReference>